<dbReference type="Proteomes" id="UP000034081">
    <property type="component" value="Unassembled WGS sequence"/>
</dbReference>
<accession>A0A0G0L3N8</accession>
<organism evidence="2 3">
    <name type="scientific">Candidatus Woesebacteria bacterium GW2011_GWB1_38_8</name>
    <dbReference type="NCBI Taxonomy" id="1618570"/>
    <lineage>
        <taxon>Bacteria</taxon>
        <taxon>Candidatus Woeseibacteriota</taxon>
    </lineage>
</organism>
<evidence type="ECO:0000313" key="3">
    <source>
        <dbReference type="Proteomes" id="UP000034081"/>
    </source>
</evidence>
<evidence type="ECO:0000256" key="1">
    <source>
        <dbReference type="SAM" id="MobiDB-lite"/>
    </source>
</evidence>
<dbReference type="STRING" id="1618570.UT08_C0005G0053"/>
<comment type="caution">
    <text evidence="2">The sequence shown here is derived from an EMBL/GenBank/DDBJ whole genome shotgun (WGS) entry which is preliminary data.</text>
</comment>
<name>A0A0G0L3N8_9BACT</name>
<gene>
    <name evidence="2" type="ORF">UT08_C0005G0053</name>
</gene>
<reference evidence="2 3" key="1">
    <citation type="journal article" date="2015" name="Nature">
        <title>rRNA introns, odd ribosomes, and small enigmatic genomes across a large radiation of phyla.</title>
        <authorList>
            <person name="Brown C.T."/>
            <person name="Hug L.A."/>
            <person name="Thomas B.C."/>
            <person name="Sharon I."/>
            <person name="Castelle C.J."/>
            <person name="Singh A."/>
            <person name="Wilkins M.J."/>
            <person name="Williams K.H."/>
            <person name="Banfield J.F."/>
        </authorList>
    </citation>
    <scope>NUCLEOTIDE SEQUENCE [LARGE SCALE GENOMIC DNA]</scope>
</reference>
<protein>
    <submittedName>
        <fullName evidence="2">Uncharacterized protein</fullName>
    </submittedName>
</protein>
<feature type="region of interest" description="Disordered" evidence="1">
    <location>
        <begin position="1"/>
        <end position="51"/>
    </location>
</feature>
<sequence>MPEDLEGGGTQPPDTGKDKDKNKSEASSEGKPNVPAEQAPQEARPIDYKDIGASKPEIEFLQPKEEDAEEVKLLKSILAESMLHRIQGMQALGQMTMVLNSQRIAMYQLVDKFSGVGDASAAEAMQKKIDATEKSLNENAIEFNDLLNKLYGAIENENKFILDNRMVTAEFLETLEQSQNIPESLKNPTLERMRKQLSDRYQQEYKDTTRTETLEGREVKTGQVDGRDWNETNPVYQTMVRDWLREHLINMESKELAFEEQPDVYRYLSLYANNFALTEGTRDYGEELVDMLEKRRILHRLKRVESFSPPDVVLAELGKINTSTLADFFRDEIVKSYVYDEKGDRVIDKKTGEYKLENHVALELKNYERMMRIIREKKIKYRRLYLAKEEDYKKTHNLKKLSPLQKKEMTDELKDLGDEIKTKQQYLIDYYRYGGSVYDEGLNGSYIGNEGKWNEADTTKGVKSNDNENGFFYKLGELVTDADGNRVYRKKINGKNIEIIKDKDGNPVPVGSYSQSELISNFIKKENKKVGDKKERMYRDRLWARKYAGGLSSVLFRVSREAQLNGTVDFYADRILNFGEALSNNFLMRNSKEFFDPTRGSYKEDLLSLEYVDIMTSYLDSATDDQLEKVGIKNKKLKDHNGSFLSLENLDWGSEKLWDELIINGLNSKEGQPAIRGTYFKEADDARKFMWGPDSYTHRMTTDGMAKIETLGTYMGTGPYKDENGNFGYEIRGTGKKVNVSQLEAWQIDKYDRSLEWLKSDEAENWLGNPLTGYARTAEIRKWINTLVRNGMIDGETRSILLTKHLGTSNRFILDRMVEISVLWNDFKQNRGAMMGQGFVEFLKRAFGYTFGDELR</sequence>
<dbReference type="AlphaFoldDB" id="A0A0G0L3N8"/>
<evidence type="ECO:0000313" key="2">
    <source>
        <dbReference type="EMBL" id="KKQ85602.1"/>
    </source>
</evidence>
<proteinExistence type="predicted"/>
<feature type="compositionally biased region" description="Basic and acidic residues" evidence="1">
    <location>
        <begin position="15"/>
        <end position="28"/>
    </location>
</feature>
<dbReference type="EMBL" id="LBVL01000005">
    <property type="protein sequence ID" value="KKQ85602.1"/>
    <property type="molecule type" value="Genomic_DNA"/>
</dbReference>